<keyword evidence="4" id="KW-1185">Reference proteome</keyword>
<accession>A0A5C1A8X5</accession>
<keyword evidence="3" id="KW-0378">Hydrolase</keyword>
<evidence type="ECO:0000313" key="4">
    <source>
        <dbReference type="Proteomes" id="UP000324974"/>
    </source>
</evidence>
<dbReference type="RefSeq" id="WP_149109989.1">
    <property type="nucleotide sequence ID" value="NZ_CP042425.1"/>
</dbReference>
<organism evidence="3 4">
    <name type="scientific">Limnoglobus roseus</name>
    <dbReference type="NCBI Taxonomy" id="2598579"/>
    <lineage>
        <taxon>Bacteria</taxon>
        <taxon>Pseudomonadati</taxon>
        <taxon>Planctomycetota</taxon>
        <taxon>Planctomycetia</taxon>
        <taxon>Gemmatales</taxon>
        <taxon>Gemmataceae</taxon>
        <taxon>Limnoglobus</taxon>
    </lineage>
</organism>
<dbReference type="KEGG" id="lrs:PX52LOC_02060"/>
<dbReference type="OrthoDB" id="9806388at2"/>
<dbReference type="SUPFAM" id="SSF53092">
    <property type="entry name" value="Creatinase/prolidase N-terminal domain"/>
    <property type="match status" value="1"/>
</dbReference>
<dbReference type="CDD" id="cd01092">
    <property type="entry name" value="APP-like"/>
    <property type="match status" value="1"/>
</dbReference>
<evidence type="ECO:0000259" key="2">
    <source>
        <dbReference type="Pfam" id="PF01321"/>
    </source>
</evidence>
<dbReference type="EMBL" id="CP042425">
    <property type="protein sequence ID" value="QEL15150.1"/>
    <property type="molecule type" value="Genomic_DNA"/>
</dbReference>
<dbReference type="Gene3D" id="3.90.230.10">
    <property type="entry name" value="Creatinase/methionine aminopeptidase superfamily"/>
    <property type="match status" value="1"/>
</dbReference>
<dbReference type="InterPro" id="IPR050659">
    <property type="entry name" value="Peptidase_M24B"/>
</dbReference>
<sequence>MNYFTHRRNSLLRDLKKDNLDALLITQPVNVTYLTGFMGDSSYFVLTAKHAILVSDDRFSQQVREECPDLEVHIRPHNKTTPEAAGEVLTKLGAKAVGVEADHMTMALAEAFKEYAPKSTLAPVRGAVEALRALKDASEVEAIKAAIRVAERAFVMFKSTLRETETERDMVAAVENFVRRAGGDCTAFPPIVAVGERGALPHAPPTTKPLNDGSKLLVDWGAVLNGYRSDLTRTLKSPFEIAPTRRNKSERVGYNFEKIHDIVLKAQDAAIKTVREGVPAKDVDAAARKVITDAGYGEYFTHGLGHGIGLETHEAPRVRQNSTDTLESGMVITIEPGIYIPGWGGVRIEDDVLVRRDGGLVLSNLPRDWATGM</sequence>
<protein>
    <submittedName>
        <fullName evidence="3">Aminopeptidase P family protein</fullName>
    </submittedName>
</protein>
<gene>
    <name evidence="3" type="ORF">PX52LOC_02060</name>
</gene>
<feature type="domain" description="Peptidase M24" evidence="1">
    <location>
        <begin position="141"/>
        <end position="355"/>
    </location>
</feature>
<evidence type="ECO:0000259" key="1">
    <source>
        <dbReference type="Pfam" id="PF00557"/>
    </source>
</evidence>
<dbReference type="InterPro" id="IPR000994">
    <property type="entry name" value="Pept_M24"/>
</dbReference>
<name>A0A5C1A8X5_9BACT</name>
<dbReference type="Proteomes" id="UP000324974">
    <property type="component" value="Chromosome"/>
</dbReference>
<dbReference type="PANTHER" id="PTHR46112">
    <property type="entry name" value="AMINOPEPTIDASE"/>
    <property type="match status" value="1"/>
</dbReference>
<keyword evidence="3" id="KW-0645">Protease</keyword>
<dbReference type="InterPro" id="IPR036005">
    <property type="entry name" value="Creatinase/aminopeptidase-like"/>
</dbReference>
<feature type="domain" description="Creatinase N-terminal" evidence="2">
    <location>
        <begin position="7"/>
        <end position="133"/>
    </location>
</feature>
<reference evidence="4" key="1">
    <citation type="submission" date="2019-08" db="EMBL/GenBank/DDBJ databases">
        <title>Limnoglobus roseus gen. nov., sp. nov., a novel freshwater planctomycete with a giant genome from the family Gemmataceae.</title>
        <authorList>
            <person name="Kulichevskaya I.S."/>
            <person name="Naumoff D.G."/>
            <person name="Miroshnikov K."/>
            <person name="Ivanova A."/>
            <person name="Philippov D.A."/>
            <person name="Hakobyan A."/>
            <person name="Rijpstra I.C."/>
            <person name="Sinninghe Damste J.S."/>
            <person name="Liesack W."/>
            <person name="Dedysh S.N."/>
        </authorList>
    </citation>
    <scope>NUCLEOTIDE SEQUENCE [LARGE SCALE GENOMIC DNA]</scope>
    <source>
        <strain evidence="4">PX52</strain>
    </source>
</reference>
<dbReference type="Pfam" id="PF00557">
    <property type="entry name" value="Peptidase_M24"/>
    <property type="match status" value="1"/>
</dbReference>
<keyword evidence="3" id="KW-0031">Aminopeptidase</keyword>
<dbReference type="AlphaFoldDB" id="A0A5C1A8X5"/>
<proteinExistence type="predicted"/>
<dbReference type="PANTHER" id="PTHR46112:SF3">
    <property type="entry name" value="AMINOPEPTIDASE YPDF"/>
    <property type="match status" value="1"/>
</dbReference>
<dbReference type="SUPFAM" id="SSF55920">
    <property type="entry name" value="Creatinase/aminopeptidase"/>
    <property type="match status" value="1"/>
</dbReference>
<dbReference type="InterPro" id="IPR029149">
    <property type="entry name" value="Creatin/AminoP/Spt16_N"/>
</dbReference>
<dbReference type="Pfam" id="PF01321">
    <property type="entry name" value="Creatinase_N"/>
    <property type="match status" value="1"/>
</dbReference>
<dbReference type="GO" id="GO:0004177">
    <property type="term" value="F:aminopeptidase activity"/>
    <property type="evidence" value="ECO:0007669"/>
    <property type="project" value="UniProtKB-KW"/>
</dbReference>
<evidence type="ECO:0000313" key="3">
    <source>
        <dbReference type="EMBL" id="QEL15150.1"/>
    </source>
</evidence>
<dbReference type="Gene3D" id="3.40.350.10">
    <property type="entry name" value="Creatinase/prolidase N-terminal domain"/>
    <property type="match status" value="1"/>
</dbReference>
<dbReference type="InterPro" id="IPR000587">
    <property type="entry name" value="Creatinase_N"/>
</dbReference>